<feature type="binding site" evidence="7">
    <location>
        <position position="337"/>
    </location>
    <ligand>
        <name>[4Fe-4S] cluster</name>
        <dbReference type="ChEBI" id="CHEBI:49883"/>
    </ligand>
</feature>
<comment type="subunit">
    <text evidence="7">Heterodimer of a small subunit (PriS) and a large subunit (PriL).</text>
</comment>
<evidence type="ECO:0000256" key="7">
    <source>
        <dbReference type="HAMAP-Rule" id="MF_00701"/>
    </source>
</evidence>
<dbReference type="SUPFAM" id="SSF140914">
    <property type="entry name" value="PriB N-terminal domain-like"/>
    <property type="match status" value="1"/>
</dbReference>
<feature type="binding site" evidence="7">
    <location>
        <position position="264"/>
    </location>
    <ligand>
        <name>[4Fe-4S] cluster</name>
        <dbReference type="ChEBI" id="CHEBI:49883"/>
    </ligand>
</feature>
<name>A0A7C3UKG9_9EURY</name>
<dbReference type="GO" id="GO:0003899">
    <property type="term" value="F:DNA-directed RNA polymerase activity"/>
    <property type="evidence" value="ECO:0007669"/>
    <property type="project" value="InterPro"/>
</dbReference>
<dbReference type="GO" id="GO:0051539">
    <property type="term" value="F:4 iron, 4 sulfur cluster binding"/>
    <property type="evidence" value="ECO:0007669"/>
    <property type="project" value="UniProtKB-UniRule"/>
</dbReference>
<dbReference type="AlphaFoldDB" id="A0A7C3UKG9"/>
<proteinExistence type="inferred from homology"/>
<keyword evidence="6 7" id="KW-0411">Iron-sulfur</keyword>
<evidence type="ECO:0000256" key="2">
    <source>
        <dbReference type="ARBA" id="ARBA00022515"/>
    </source>
</evidence>
<dbReference type="GO" id="GO:1990077">
    <property type="term" value="C:primosome complex"/>
    <property type="evidence" value="ECO:0007669"/>
    <property type="project" value="UniProtKB-KW"/>
</dbReference>
<comment type="similarity">
    <text evidence="7">Belongs to the eukaryotic-type primase large subunit family.</text>
</comment>
<accession>A0A7C3UKG9</accession>
<keyword evidence="2 7" id="KW-0639">Primosome</keyword>
<dbReference type="EMBL" id="DRUC01000044">
    <property type="protein sequence ID" value="HHF48105.1"/>
    <property type="molecule type" value="Genomic_DNA"/>
</dbReference>
<evidence type="ECO:0000313" key="10">
    <source>
        <dbReference type="EMBL" id="HHF48105.1"/>
    </source>
</evidence>
<dbReference type="Pfam" id="PF04104">
    <property type="entry name" value="DNA_primase_lrg"/>
    <property type="match status" value="1"/>
</dbReference>
<dbReference type="CDD" id="cd06560">
    <property type="entry name" value="PriL"/>
    <property type="match status" value="1"/>
</dbReference>
<evidence type="ECO:0000259" key="8">
    <source>
        <dbReference type="Pfam" id="PF04104"/>
    </source>
</evidence>
<keyword evidence="1 7" id="KW-0004">4Fe-4S</keyword>
<feature type="binding site" evidence="7">
    <location>
        <position position="346"/>
    </location>
    <ligand>
        <name>[4Fe-4S] cluster</name>
        <dbReference type="ChEBI" id="CHEBI:49883"/>
    </ligand>
</feature>
<dbReference type="GO" id="GO:0006269">
    <property type="term" value="P:DNA replication, synthesis of primer"/>
    <property type="evidence" value="ECO:0007669"/>
    <property type="project" value="UniProtKB-UniRule"/>
</dbReference>
<dbReference type="HAMAP" id="MF_00701">
    <property type="entry name" value="DNA_primase_lrg_arc"/>
    <property type="match status" value="1"/>
</dbReference>
<organism evidence="9">
    <name type="scientific">Geoglobus ahangari</name>
    <dbReference type="NCBI Taxonomy" id="113653"/>
    <lineage>
        <taxon>Archaea</taxon>
        <taxon>Methanobacteriati</taxon>
        <taxon>Methanobacteriota</taxon>
        <taxon>Archaeoglobi</taxon>
        <taxon>Archaeoglobales</taxon>
        <taxon>Archaeoglobaceae</taxon>
        <taxon>Geoglobus</taxon>
    </lineage>
</organism>
<dbReference type="PANTHER" id="PTHR10537">
    <property type="entry name" value="DNA PRIMASE LARGE SUBUNIT"/>
    <property type="match status" value="1"/>
</dbReference>
<comment type="cofactor">
    <cofactor evidence="7">
        <name>[4Fe-4S] cluster</name>
        <dbReference type="ChEBI" id="CHEBI:49883"/>
    </cofactor>
    <text evidence="7">Binds 1 [4Fe-4S] cluster.</text>
</comment>
<sequence>MKLLPLLPFLADYPFLKPAKSFKIEKDSQILDDAIHRAENTLKDIFFGNLKIKVNEKPFYCDDCEKDCRMFCERGALKGKRYWTKCVLCGKCFENCNYVISKEIYNELKVKAKISVFTHVAMMSAVSSFPLAKRKFAITLARAYRKAMEEDKSERLPEILAANFGIKIIRNESILIHVSDYLKAAAKIKSEEWKLCNRNLRKGYVDLSLKEFYRVIEEYLRELFLKDVSINLEDLNRLREITAKFELKRSAHTVKGEFSRFPPCMMKILSNLQMGENVPHTARFALTTFLLNIGYSIDEIINLFRKAPDFDEDKTRYQVEHIAGKRGSRKEYDTPSCSTMKTYHNCVAECGVKHPLEYYRKHLRKKHF</sequence>
<comment type="caution">
    <text evidence="9">The sequence shown here is derived from an EMBL/GenBank/DDBJ whole genome shotgun (WGS) entry which is preliminary data.</text>
</comment>
<feature type="domain" description="DNA primase large subunit C-terminal" evidence="8">
    <location>
        <begin position="259"/>
        <end position="347"/>
    </location>
</feature>
<evidence type="ECO:0000256" key="5">
    <source>
        <dbReference type="ARBA" id="ARBA00023004"/>
    </source>
</evidence>
<evidence type="ECO:0000256" key="3">
    <source>
        <dbReference type="ARBA" id="ARBA00022705"/>
    </source>
</evidence>
<protein>
    <recommendedName>
        <fullName evidence="7">DNA primase large subunit PriL</fullName>
    </recommendedName>
</protein>
<gene>
    <name evidence="7" type="primary">priL</name>
    <name evidence="10" type="ORF">ENL48_02610</name>
    <name evidence="9" type="ORF">ENX77_05585</name>
</gene>
<keyword evidence="5 7" id="KW-0408">Iron</keyword>
<keyword evidence="3 7" id="KW-0235">DNA replication</keyword>
<dbReference type="InterPro" id="IPR023642">
    <property type="entry name" value="DNA_primase_lsu_PriL"/>
</dbReference>
<evidence type="ECO:0000256" key="4">
    <source>
        <dbReference type="ARBA" id="ARBA00022723"/>
    </source>
</evidence>
<dbReference type="GO" id="GO:0006270">
    <property type="term" value="P:DNA replication initiation"/>
    <property type="evidence" value="ECO:0007669"/>
    <property type="project" value="TreeGrafter"/>
</dbReference>
<dbReference type="SUPFAM" id="SSF54862">
    <property type="entry name" value="4Fe-4S ferredoxins"/>
    <property type="match status" value="1"/>
</dbReference>
<dbReference type="InterPro" id="IPR058560">
    <property type="entry name" value="DNA_primase_C"/>
</dbReference>
<reference evidence="9" key="1">
    <citation type="journal article" date="2020" name="mSystems">
        <title>Genome- and Community-Level Interaction Insights into Carbon Utilization and Element Cycling Functions of Hydrothermarchaeota in Hydrothermal Sediment.</title>
        <authorList>
            <person name="Zhou Z."/>
            <person name="Liu Y."/>
            <person name="Xu W."/>
            <person name="Pan J."/>
            <person name="Luo Z.H."/>
            <person name="Li M."/>
        </authorList>
    </citation>
    <scope>NUCLEOTIDE SEQUENCE [LARGE SCALE GENOMIC DNA]</scope>
    <source>
        <strain evidence="10">SpSt-10</strain>
        <strain evidence="9">SpSt-97</strain>
    </source>
</reference>
<dbReference type="GO" id="GO:0046872">
    <property type="term" value="F:metal ion binding"/>
    <property type="evidence" value="ECO:0007669"/>
    <property type="project" value="UniProtKB-KW"/>
</dbReference>
<dbReference type="PANTHER" id="PTHR10537:SF3">
    <property type="entry name" value="DNA PRIMASE LARGE SUBUNIT"/>
    <property type="match status" value="1"/>
</dbReference>
<evidence type="ECO:0000256" key="6">
    <source>
        <dbReference type="ARBA" id="ARBA00023014"/>
    </source>
</evidence>
<comment type="function">
    <text evidence="7">Regulatory subunit of DNA primase, an RNA polymerase that catalyzes the synthesis of short RNA molecules used as primers for DNA polymerase during DNA replication. Stabilizes and modulates the activity of the small subunit, increasing the rate of DNA synthesis, and conferring RNA synthesis capability. The DNA polymerase activity may enable DNA primase to also catalyze primer extension after primer synthesis. May also play a role in DNA repair.</text>
</comment>
<dbReference type="InterPro" id="IPR007238">
    <property type="entry name" value="DNA_primase_lsu_euk/arc"/>
</dbReference>
<dbReference type="EMBL" id="DTPI01000031">
    <property type="protein sequence ID" value="HGE66572.1"/>
    <property type="molecule type" value="Genomic_DNA"/>
</dbReference>
<keyword evidence="4 7" id="KW-0479">Metal-binding</keyword>
<feature type="binding site" evidence="7">
    <location>
        <position position="350"/>
    </location>
    <ligand>
        <name>[4Fe-4S] cluster</name>
        <dbReference type="ChEBI" id="CHEBI:49883"/>
    </ligand>
</feature>
<evidence type="ECO:0000256" key="1">
    <source>
        <dbReference type="ARBA" id="ARBA00022485"/>
    </source>
</evidence>
<evidence type="ECO:0000313" key="9">
    <source>
        <dbReference type="EMBL" id="HGE66572.1"/>
    </source>
</evidence>